<dbReference type="EMBL" id="SJPN01000003">
    <property type="protein sequence ID" value="TWU04562.1"/>
    <property type="molecule type" value="Genomic_DNA"/>
</dbReference>
<dbReference type="AlphaFoldDB" id="A0A5C6AZM0"/>
<proteinExistence type="predicted"/>
<evidence type="ECO:0000313" key="1">
    <source>
        <dbReference type="EMBL" id="TWU04562.1"/>
    </source>
</evidence>
<reference evidence="1 2" key="1">
    <citation type="submission" date="2019-02" db="EMBL/GenBank/DDBJ databases">
        <title>Deep-cultivation of Planctomycetes and their phenomic and genomic characterization uncovers novel biology.</title>
        <authorList>
            <person name="Wiegand S."/>
            <person name="Jogler M."/>
            <person name="Boedeker C."/>
            <person name="Pinto D."/>
            <person name="Vollmers J."/>
            <person name="Rivas-Marin E."/>
            <person name="Kohn T."/>
            <person name="Peeters S.H."/>
            <person name="Heuer A."/>
            <person name="Rast P."/>
            <person name="Oberbeckmann S."/>
            <person name="Bunk B."/>
            <person name="Jeske O."/>
            <person name="Meyerdierks A."/>
            <person name="Storesund J.E."/>
            <person name="Kallscheuer N."/>
            <person name="Luecker S."/>
            <person name="Lage O.M."/>
            <person name="Pohl T."/>
            <person name="Merkel B.J."/>
            <person name="Hornburger P."/>
            <person name="Mueller R.-W."/>
            <person name="Bruemmer F."/>
            <person name="Labrenz M."/>
            <person name="Spormann A.M."/>
            <person name="Op Den Camp H."/>
            <person name="Overmann J."/>
            <person name="Amann R."/>
            <person name="Jetten M.S.M."/>
            <person name="Mascher T."/>
            <person name="Medema M.H."/>
            <person name="Devos D.P."/>
            <person name="Kaster A.-K."/>
            <person name="Ovreas L."/>
            <person name="Rohde M."/>
            <person name="Galperin M.Y."/>
            <person name="Jogler C."/>
        </authorList>
    </citation>
    <scope>NUCLEOTIDE SEQUENCE [LARGE SCALE GENOMIC DNA]</scope>
    <source>
        <strain evidence="1 2">Pla52n</strain>
    </source>
</reference>
<gene>
    <name evidence="1" type="ORF">Pla52n_26040</name>
</gene>
<protein>
    <submittedName>
        <fullName evidence="1">Uncharacterized protein</fullName>
    </submittedName>
</protein>
<organism evidence="1 2">
    <name type="scientific">Stieleria varia</name>
    <dbReference type="NCBI Taxonomy" id="2528005"/>
    <lineage>
        <taxon>Bacteria</taxon>
        <taxon>Pseudomonadati</taxon>
        <taxon>Planctomycetota</taxon>
        <taxon>Planctomycetia</taxon>
        <taxon>Pirellulales</taxon>
        <taxon>Pirellulaceae</taxon>
        <taxon>Stieleria</taxon>
    </lineage>
</organism>
<name>A0A5C6AZM0_9BACT</name>
<dbReference type="Proteomes" id="UP000320176">
    <property type="component" value="Unassembled WGS sequence"/>
</dbReference>
<sequence length="70" mass="7735">MSGKYSTCESFFMGVKVPIAGWARVVTATDSFSAAVLYTAQAMKQSMNHHLCKGKFALWAESQRMINCPI</sequence>
<keyword evidence="2" id="KW-1185">Reference proteome</keyword>
<comment type="caution">
    <text evidence="1">The sequence shown here is derived from an EMBL/GenBank/DDBJ whole genome shotgun (WGS) entry which is preliminary data.</text>
</comment>
<evidence type="ECO:0000313" key="2">
    <source>
        <dbReference type="Proteomes" id="UP000320176"/>
    </source>
</evidence>
<accession>A0A5C6AZM0</accession>